<dbReference type="EMBL" id="JADCSA010001122">
    <property type="protein sequence ID" value="MBE7326224.1"/>
    <property type="molecule type" value="Genomic_DNA"/>
</dbReference>
<accession>A0ABR9RXA8</accession>
<protein>
    <recommendedName>
        <fullName evidence="1">Integrase zinc-binding domain-containing protein</fullName>
    </recommendedName>
</protein>
<comment type="caution">
    <text evidence="2">The sequence shown here is derived from an EMBL/GenBank/DDBJ whole genome shotgun (WGS) entry which is preliminary data.</text>
</comment>
<feature type="domain" description="Integrase zinc-binding" evidence="1">
    <location>
        <begin position="19"/>
        <end position="72"/>
    </location>
</feature>
<dbReference type="InterPro" id="IPR041588">
    <property type="entry name" value="Integrase_H2C2"/>
</dbReference>
<name>A0ABR9RXA8_9ACTN</name>
<feature type="non-terminal residue" evidence="2">
    <location>
        <position position="72"/>
    </location>
</feature>
<dbReference type="Proteomes" id="UP000756387">
    <property type="component" value="Unassembled WGS sequence"/>
</dbReference>
<reference evidence="2 3" key="1">
    <citation type="submission" date="2020-10" db="EMBL/GenBank/DDBJ databases">
        <title>Nocardioides sp. isolated from sludge.</title>
        <authorList>
            <person name="Zhang X."/>
        </authorList>
    </citation>
    <scope>NUCLEOTIDE SEQUENCE [LARGE SCALE GENOMIC DNA]</scope>
    <source>
        <strain evidence="2 3">Y6</strain>
    </source>
</reference>
<dbReference type="InterPro" id="IPR050951">
    <property type="entry name" value="Retrovirus_Pol_polyprotein"/>
</dbReference>
<dbReference type="Gene3D" id="1.10.340.70">
    <property type="match status" value="1"/>
</dbReference>
<organism evidence="2 3">
    <name type="scientific">Nocardioides malaquae</name>
    <dbReference type="NCBI Taxonomy" id="2773426"/>
    <lineage>
        <taxon>Bacteria</taxon>
        <taxon>Bacillati</taxon>
        <taxon>Actinomycetota</taxon>
        <taxon>Actinomycetes</taxon>
        <taxon>Propionibacteriales</taxon>
        <taxon>Nocardioidaceae</taxon>
        <taxon>Nocardioides</taxon>
    </lineage>
</organism>
<dbReference type="Pfam" id="PF17921">
    <property type="entry name" value="Integrase_H2C2"/>
    <property type="match status" value="1"/>
</dbReference>
<evidence type="ECO:0000313" key="3">
    <source>
        <dbReference type="Proteomes" id="UP000756387"/>
    </source>
</evidence>
<gene>
    <name evidence="2" type="ORF">IEQ44_16470</name>
</gene>
<dbReference type="PANTHER" id="PTHR37984:SF15">
    <property type="entry name" value="INTEGRASE CATALYTIC DOMAIN-CONTAINING PROTEIN"/>
    <property type="match status" value="1"/>
</dbReference>
<evidence type="ECO:0000259" key="1">
    <source>
        <dbReference type="Pfam" id="PF17921"/>
    </source>
</evidence>
<evidence type="ECO:0000313" key="2">
    <source>
        <dbReference type="EMBL" id="MBE7326224.1"/>
    </source>
</evidence>
<proteinExistence type="predicted"/>
<sequence length="72" mass="8241">MQRAFKTAANGEEQWQVVVPSGLQETVLRAMHGAGGSGHFGVNKTLRRLRQSFYWGRQKRDVVDFCRRCDLC</sequence>
<keyword evidence="3" id="KW-1185">Reference proteome</keyword>
<dbReference type="RefSeq" id="WP_193639484.1">
    <property type="nucleotide sequence ID" value="NZ_JADCSA010001122.1"/>
</dbReference>
<dbReference type="PANTHER" id="PTHR37984">
    <property type="entry name" value="PROTEIN CBG26694"/>
    <property type="match status" value="1"/>
</dbReference>